<evidence type="ECO:0000259" key="7">
    <source>
        <dbReference type="PROSITE" id="PS51736"/>
    </source>
</evidence>
<dbReference type="GO" id="GO:0003677">
    <property type="term" value="F:DNA binding"/>
    <property type="evidence" value="ECO:0007669"/>
    <property type="project" value="UniProtKB-KW"/>
</dbReference>
<dbReference type="PANTHER" id="PTHR30461:SF26">
    <property type="entry name" value="RESOLVASE HOMOLOG YNEB"/>
    <property type="match status" value="1"/>
</dbReference>
<dbReference type="GO" id="GO:0015074">
    <property type="term" value="P:DNA integration"/>
    <property type="evidence" value="ECO:0007669"/>
    <property type="project" value="UniProtKB-KW"/>
</dbReference>
<organism evidence="8 9">
    <name type="scientific">Terrisporobacter muris</name>
    <dbReference type="NCBI Taxonomy" id="2963284"/>
    <lineage>
        <taxon>Bacteria</taxon>
        <taxon>Bacillati</taxon>
        <taxon>Bacillota</taxon>
        <taxon>Clostridia</taxon>
        <taxon>Peptostreptococcales</taxon>
        <taxon>Peptostreptococcaceae</taxon>
        <taxon>Terrisporobacter</taxon>
    </lineage>
</organism>
<sequence>MKVYGYIRVSTKGQNESRQEQQLKEKGCDLILMDKTTGKDFDRPNYKLLKQVVREGDKVIFTELDRLGRNYDQIKEEIRYFDNLRVEVDFLDFPMPTTSDPLINKMLRDQIINTLAYVAQKELEKNKVRRSQGIESMPIDKKTGKKISLKTGRVTGRPKTEITEDFKKIYKRWKNKELTAVKSMDLLGLKRNTFYRLVKEYENEIKE</sequence>
<dbReference type="InterPro" id="IPR050639">
    <property type="entry name" value="SSR_resolvase"/>
</dbReference>
<dbReference type="Proteomes" id="UP001140817">
    <property type="component" value="Unassembled WGS sequence"/>
</dbReference>
<dbReference type="CDD" id="cd03768">
    <property type="entry name" value="SR_ResInv"/>
    <property type="match status" value="1"/>
</dbReference>
<evidence type="ECO:0000256" key="4">
    <source>
        <dbReference type="ARBA" id="ARBA00023172"/>
    </source>
</evidence>
<keyword evidence="9" id="KW-1185">Reference proteome</keyword>
<name>A0A9X2S0D1_9FIRM</name>
<feature type="domain" description="Resolvase/invertase-type recombinase catalytic" evidence="7">
    <location>
        <begin position="2"/>
        <end position="141"/>
    </location>
</feature>
<evidence type="ECO:0000256" key="3">
    <source>
        <dbReference type="ARBA" id="ARBA00023125"/>
    </source>
</evidence>
<evidence type="ECO:0000313" key="8">
    <source>
        <dbReference type="EMBL" id="MCR1821893.1"/>
    </source>
</evidence>
<protein>
    <submittedName>
        <fullName evidence="8">Recombinase family protein</fullName>
    </submittedName>
</protein>
<gene>
    <name evidence="8" type="ORF">NSA58_03740</name>
</gene>
<keyword evidence="2" id="KW-0229">DNA integration</keyword>
<dbReference type="EMBL" id="JANKBY010000024">
    <property type="protein sequence ID" value="MCR1821893.1"/>
    <property type="molecule type" value="Genomic_DNA"/>
</dbReference>
<reference evidence="8" key="1">
    <citation type="submission" date="2022-07" db="EMBL/GenBank/DDBJ databases">
        <title>Enhanced cultured diversity of the mouse gut microbiota enables custom-made synthetic communities.</title>
        <authorList>
            <person name="Afrizal A."/>
        </authorList>
    </citation>
    <scope>NUCLEOTIDE SEQUENCE</scope>
    <source>
        <strain evidence="8">DSM 29186</strain>
    </source>
</reference>
<proteinExistence type="inferred from homology"/>
<dbReference type="InterPro" id="IPR006118">
    <property type="entry name" value="Recombinase_CS"/>
</dbReference>
<feature type="active site" description="O-(5'-phospho-DNA)-serine intermediate" evidence="5 6">
    <location>
        <position position="10"/>
    </location>
</feature>
<keyword evidence="3" id="KW-0238">DNA-binding</keyword>
<dbReference type="Pfam" id="PF00239">
    <property type="entry name" value="Resolvase"/>
    <property type="match status" value="1"/>
</dbReference>
<dbReference type="Gene3D" id="3.40.50.1390">
    <property type="entry name" value="Resolvase, N-terminal catalytic domain"/>
    <property type="match status" value="1"/>
</dbReference>
<dbReference type="RefSeq" id="WP_257560116.1">
    <property type="nucleotide sequence ID" value="NZ_JANKBY010000024.1"/>
</dbReference>
<keyword evidence="4" id="KW-0233">DNA recombination</keyword>
<dbReference type="AlphaFoldDB" id="A0A9X2S0D1"/>
<dbReference type="PANTHER" id="PTHR30461">
    <property type="entry name" value="DNA-INVERTASE FROM LAMBDOID PROPHAGE"/>
    <property type="match status" value="1"/>
</dbReference>
<dbReference type="SMART" id="SM00857">
    <property type="entry name" value="Resolvase"/>
    <property type="match status" value="1"/>
</dbReference>
<dbReference type="GO" id="GO:0000150">
    <property type="term" value="F:DNA strand exchange activity"/>
    <property type="evidence" value="ECO:0007669"/>
    <property type="project" value="InterPro"/>
</dbReference>
<dbReference type="PROSITE" id="PS00398">
    <property type="entry name" value="RECOMBINASES_2"/>
    <property type="match status" value="1"/>
</dbReference>
<dbReference type="SUPFAM" id="SSF53041">
    <property type="entry name" value="Resolvase-like"/>
    <property type="match status" value="1"/>
</dbReference>
<dbReference type="PROSITE" id="PS51736">
    <property type="entry name" value="RECOMBINASES_3"/>
    <property type="match status" value="1"/>
</dbReference>
<evidence type="ECO:0000256" key="1">
    <source>
        <dbReference type="ARBA" id="ARBA00009913"/>
    </source>
</evidence>
<evidence type="ECO:0000256" key="6">
    <source>
        <dbReference type="PROSITE-ProRule" id="PRU10137"/>
    </source>
</evidence>
<evidence type="ECO:0000313" key="9">
    <source>
        <dbReference type="Proteomes" id="UP001140817"/>
    </source>
</evidence>
<evidence type="ECO:0000256" key="5">
    <source>
        <dbReference type="PIRSR" id="PIRSR606118-50"/>
    </source>
</evidence>
<evidence type="ECO:0000256" key="2">
    <source>
        <dbReference type="ARBA" id="ARBA00022908"/>
    </source>
</evidence>
<dbReference type="PROSITE" id="PS00397">
    <property type="entry name" value="RECOMBINASES_1"/>
    <property type="match status" value="1"/>
</dbReference>
<accession>A0A9X2S0D1</accession>
<dbReference type="InterPro" id="IPR036162">
    <property type="entry name" value="Resolvase-like_N_sf"/>
</dbReference>
<dbReference type="InterPro" id="IPR006119">
    <property type="entry name" value="Resolv_N"/>
</dbReference>
<comment type="similarity">
    <text evidence="1">Belongs to the site-specific recombinase resolvase family.</text>
</comment>
<comment type="caution">
    <text evidence="8">The sequence shown here is derived from an EMBL/GenBank/DDBJ whole genome shotgun (WGS) entry which is preliminary data.</text>
</comment>